<comment type="caution">
    <text evidence="7">The sequence shown here is derived from an EMBL/GenBank/DDBJ whole genome shotgun (WGS) entry which is preliminary data.</text>
</comment>
<keyword evidence="3" id="KW-0949">S-adenosyl-L-methionine</keyword>
<dbReference type="PANTHER" id="PTHR21392:SF0">
    <property type="entry name" value="TRNA-URIDINE AMINOCARBOXYPROPYLTRANSFERASE 2"/>
    <property type="match status" value="1"/>
</dbReference>
<dbReference type="GO" id="GO:0016432">
    <property type="term" value="F:tRNA-uridine aminocarboxypropyltransferase activity"/>
    <property type="evidence" value="ECO:0007669"/>
    <property type="project" value="UniProtKB-EC"/>
</dbReference>
<keyword evidence="2" id="KW-0808">Transferase</keyword>
<dbReference type="EC" id="2.5.1.25" evidence="1"/>
<evidence type="ECO:0000313" key="8">
    <source>
        <dbReference type="Proteomes" id="UP000214747"/>
    </source>
</evidence>
<dbReference type="Pfam" id="PF03942">
    <property type="entry name" value="DTW"/>
    <property type="match status" value="1"/>
</dbReference>
<protein>
    <recommendedName>
        <fullName evidence="1">tRNA-uridine aminocarboxypropyltransferase</fullName>
        <ecNumber evidence="1">2.5.1.25</ecNumber>
    </recommendedName>
</protein>
<reference evidence="7 8" key="1">
    <citation type="journal article" date="2010" name="Int. J. Syst. Evol. Microbiol.">
        <title>Reclassification of Herbaspirillum putei as a later heterotypic synonym of Herbaspirillum huttiense, with the description of H. huttiense subsp. huttiense subsp. nov. and H. huttiense subsp. putei subsp. nov., comb. nov., and description of Herbaspirillum aquaticum sp. nov.</title>
        <authorList>
            <person name="Dobritsa A.P."/>
            <person name="Reddy M.C."/>
            <person name="Samadpour M."/>
        </authorList>
    </citation>
    <scope>NUCLEOTIDE SEQUENCE [LARGE SCALE GENOMIC DNA]</scope>
    <source>
        <strain evidence="7 8">IEH 4430</strain>
    </source>
</reference>
<name>A0A225SM67_9BURK</name>
<dbReference type="Proteomes" id="UP000214747">
    <property type="component" value="Unassembled WGS sequence"/>
</dbReference>
<evidence type="ECO:0000256" key="5">
    <source>
        <dbReference type="ARBA" id="ARBA00034489"/>
    </source>
</evidence>
<evidence type="ECO:0000256" key="3">
    <source>
        <dbReference type="ARBA" id="ARBA00022691"/>
    </source>
</evidence>
<dbReference type="RefSeq" id="WP_088757318.1">
    <property type="nucleotide sequence ID" value="NZ_JARJFG010000051.1"/>
</dbReference>
<organism evidence="7 8">
    <name type="scientific">Herbaspirillum aquaticum</name>
    <dbReference type="NCBI Taxonomy" id="568783"/>
    <lineage>
        <taxon>Bacteria</taxon>
        <taxon>Pseudomonadati</taxon>
        <taxon>Pseudomonadota</taxon>
        <taxon>Betaproteobacteria</taxon>
        <taxon>Burkholderiales</taxon>
        <taxon>Oxalobacteraceae</taxon>
        <taxon>Herbaspirillum</taxon>
    </lineage>
</organism>
<proteinExistence type="inferred from homology"/>
<comment type="similarity">
    <text evidence="5">Belongs to the TDD superfamily. DTWD2 family.</text>
</comment>
<dbReference type="InterPro" id="IPR005636">
    <property type="entry name" value="DTW"/>
</dbReference>
<feature type="domain" description="DTW" evidence="6">
    <location>
        <begin position="11"/>
        <end position="218"/>
    </location>
</feature>
<keyword evidence="8" id="KW-1185">Reference proteome</keyword>
<dbReference type="AlphaFoldDB" id="A0A225SM67"/>
<gene>
    <name evidence="7" type="ORF">CEJ45_22765</name>
</gene>
<sequence length="229" mass="26411">MVSNHDQQLARRLLCPICQRALTACICHWTSPIDHAVDVLILQHPLEVNNAKNSVRLLHLSLPYSKLAVGSAFDPEELQAMLHAPSRLRNVPPGETVHPVLLYTDDVCTPETRYFDARTMMVDKQEVLKRIRLVIIDGTWRKSRKMLFENPILQTLPRMMLIDTPTSRYTIRKSHKPEQLATLEATGYALMQLERNSEKYHPLLTAFDNFVLQQGYMRMHGQATRRSDK</sequence>
<dbReference type="InterPro" id="IPR039262">
    <property type="entry name" value="DTWD2/TAPT"/>
</dbReference>
<evidence type="ECO:0000256" key="2">
    <source>
        <dbReference type="ARBA" id="ARBA00022679"/>
    </source>
</evidence>
<evidence type="ECO:0000256" key="4">
    <source>
        <dbReference type="ARBA" id="ARBA00022694"/>
    </source>
</evidence>
<dbReference type="SMART" id="SM01144">
    <property type="entry name" value="DTW"/>
    <property type="match status" value="1"/>
</dbReference>
<evidence type="ECO:0000259" key="6">
    <source>
        <dbReference type="SMART" id="SM01144"/>
    </source>
</evidence>
<dbReference type="GO" id="GO:0008033">
    <property type="term" value="P:tRNA processing"/>
    <property type="evidence" value="ECO:0007669"/>
    <property type="project" value="UniProtKB-KW"/>
</dbReference>
<accession>A0A225SM67</accession>
<dbReference type="PANTHER" id="PTHR21392">
    <property type="entry name" value="TRNA-URIDINE AMINOCARBOXYPROPYLTRANSFERASE 2"/>
    <property type="match status" value="1"/>
</dbReference>
<evidence type="ECO:0000313" key="7">
    <source>
        <dbReference type="EMBL" id="OWY32155.1"/>
    </source>
</evidence>
<keyword evidence="4" id="KW-0819">tRNA processing</keyword>
<dbReference type="EMBL" id="NJGV01000029">
    <property type="protein sequence ID" value="OWY32155.1"/>
    <property type="molecule type" value="Genomic_DNA"/>
</dbReference>
<evidence type="ECO:0000256" key="1">
    <source>
        <dbReference type="ARBA" id="ARBA00012386"/>
    </source>
</evidence>